<evidence type="ECO:0000313" key="4">
    <source>
        <dbReference type="Proteomes" id="UP000199153"/>
    </source>
</evidence>
<dbReference type="OrthoDB" id="1442355at2"/>
<dbReference type="AlphaFoldDB" id="A0A1I5BBZ9"/>
<dbReference type="Pfam" id="PF13648">
    <property type="entry name" value="Lipocalin_4"/>
    <property type="match status" value="1"/>
</dbReference>
<dbReference type="PROSITE" id="PS51257">
    <property type="entry name" value="PROKAR_LIPOPROTEIN"/>
    <property type="match status" value="1"/>
</dbReference>
<dbReference type="InterPro" id="IPR024311">
    <property type="entry name" value="Lipocalin-like"/>
</dbReference>
<evidence type="ECO:0000259" key="2">
    <source>
        <dbReference type="Pfam" id="PF13648"/>
    </source>
</evidence>
<feature type="signal peptide" evidence="1">
    <location>
        <begin position="1"/>
        <end position="18"/>
    </location>
</feature>
<evidence type="ECO:0000313" key="3">
    <source>
        <dbReference type="EMBL" id="SFN72258.1"/>
    </source>
</evidence>
<organism evidence="3 4">
    <name type="scientific">Salegentibacter flavus</name>
    <dbReference type="NCBI Taxonomy" id="287099"/>
    <lineage>
        <taxon>Bacteria</taxon>
        <taxon>Pseudomonadati</taxon>
        <taxon>Bacteroidota</taxon>
        <taxon>Flavobacteriia</taxon>
        <taxon>Flavobacteriales</taxon>
        <taxon>Flavobacteriaceae</taxon>
        <taxon>Salegentibacter</taxon>
    </lineage>
</organism>
<keyword evidence="4" id="KW-1185">Reference proteome</keyword>
<feature type="chain" id="PRO_5011567230" evidence="1">
    <location>
        <begin position="19"/>
        <end position="132"/>
    </location>
</feature>
<dbReference type="Proteomes" id="UP000199153">
    <property type="component" value="Unassembled WGS sequence"/>
</dbReference>
<sequence>MKKIIALLAVFMMFTACDSDDDVNDGEDPILGTWFVVDLENAYSEDELSECNMNSNITFHADNTADSEFYEEVEGECVSTADTSEWERETNGQYTFDLPFFGRQTGDVEFSGNNQFKFSVPSMPGVSLTFEK</sequence>
<proteinExistence type="predicted"/>
<reference evidence="3 4" key="1">
    <citation type="submission" date="2016-10" db="EMBL/GenBank/DDBJ databases">
        <authorList>
            <person name="de Groot N.N."/>
        </authorList>
    </citation>
    <scope>NUCLEOTIDE SEQUENCE [LARGE SCALE GENOMIC DNA]</scope>
    <source>
        <strain evidence="3 4">DSM 17794</strain>
    </source>
</reference>
<accession>A0A1I5BBZ9</accession>
<evidence type="ECO:0000256" key="1">
    <source>
        <dbReference type="SAM" id="SignalP"/>
    </source>
</evidence>
<keyword evidence="1" id="KW-0732">Signal</keyword>
<protein>
    <submittedName>
        <fullName evidence="3">Lipocalin-like domain-containing protein</fullName>
    </submittedName>
</protein>
<feature type="domain" description="Lipocalin-like" evidence="2">
    <location>
        <begin position="30"/>
        <end position="98"/>
    </location>
</feature>
<dbReference type="EMBL" id="FOVL01000014">
    <property type="protein sequence ID" value="SFN72258.1"/>
    <property type="molecule type" value="Genomic_DNA"/>
</dbReference>
<dbReference type="RefSeq" id="WP_093409737.1">
    <property type="nucleotide sequence ID" value="NZ_FOVL01000014.1"/>
</dbReference>
<name>A0A1I5BBZ9_9FLAO</name>
<dbReference type="STRING" id="287099.SAMN05660413_02298"/>
<gene>
    <name evidence="3" type="ORF">SAMN05660413_02298</name>
</gene>